<protein>
    <submittedName>
        <fullName evidence="5">Thermonuclease family protein</fullName>
    </submittedName>
</protein>
<reference evidence="5" key="1">
    <citation type="journal article" date="2020" name="mSystems">
        <title>Genome- and Community-Level Interaction Insights into Carbon Utilization and Element Cycling Functions of Hydrothermarchaeota in Hydrothermal Sediment.</title>
        <authorList>
            <person name="Zhou Z."/>
            <person name="Liu Y."/>
            <person name="Xu W."/>
            <person name="Pan J."/>
            <person name="Luo Z.H."/>
            <person name="Li M."/>
        </authorList>
    </citation>
    <scope>NUCLEOTIDE SEQUENCE [LARGE SCALE GENOMIC DNA]</scope>
    <source>
        <strain evidence="5">SpSt-418</strain>
    </source>
</reference>
<evidence type="ECO:0000256" key="1">
    <source>
        <dbReference type="ARBA" id="ARBA00022722"/>
    </source>
</evidence>
<dbReference type="PANTHER" id="PTHR12302">
    <property type="entry name" value="EBNA2 BINDING PROTEIN P100"/>
    <property type="match status" value="1"/>
</dbReference>
<feature type="domain" description="TNase-like" evidence="4">
    <location>
        <begin position="39"/>
        <end position="169"/>
    </location>
</feature>
<comment type="caution">
    <text evidence="5">The sequence shown here is derived from an EMBL/GenBank/DDBJ whole genome shotgun (WGS) entry which is preliminary data.</text>
</comment>
<sequence>MKSSSVTPQPCLLQRQWIWIIGLLPLLCLLGCQATILPSGLTVKVVDVWNGRDVEVTDVEYPSSITERVRLEGIAAPGLSQDPWGSAAQVRLVELLGDQPVLLEMDAELRDRTGRRLAYLWQQGRLLNEQLVAEGLVLFVPHPPNNKYDQRLAQAQDYARALGLGIWNEKNPLREIKTAE</sequence>
<dbReference type="EMBL" id="DSRU01000275">
    <property type="protein sequence ID" value="HFM99799.1"/>
    <property type="molecule type" value="Genomic_DNA"/>
</dbReference>
<keyword evidence="2" id="KW-0255">Endonuclease</keyword>
<dbReference type="Gene3D" id="2.40.50.90">
    <property type="match status" value="1"/>
</dbReference>
<evidence type="ECO:0000256" key="2">
    <source>
        <dbReference type="ARBA" id="ARBA00022759"/>
    </source>
</evidence>
<dbReference type="SMART" id="SM00318">
    <property type="entry name" value="SNc"/>
    <property type="match status" value="1"/>
</dbReference>
<dbReference type="InterPro" id="IPR035437">
    <property type="entry name" value="SNase_OB-fold_sf"/>
</dbReference>
<keyword evidence="3" id="KW-0378">Hydrolase</keyword>
<dbReference type="AlphaFoldDB" id="A0A7C3PHT1"/>
<evidence type="ECO:0000313" key="5">
    <source>
        <dbReference type="EMBL" id="HFM99799.1"/>
    </source>
</evidence>
<evidence type="ECO:0000259" key="4">
    <source>
        <dbReference type="PROSITE" id="PS50830"/>
    </source>
</evidence>
<dbReference type="SUPFAM" id="SSF50199">
    <property type="entry name" value="Staphylococcal nuclease"/>
    <property type="match status" value="1"/>
</dbReference>
<accession>A0A7C3PHT1</accession>
<dbReference type="GO" id="GO:0004519">
    <property type="term" value="F:endonuclease activity"/>
    <property type="evidence" value="ECO:0007669"/>
    <property type="project" value="UniProtKB-KW"/>
</dbReference>
<dbReference type="PROSITE" id="PS50830">
    <property type="entry name" value="TNASE_3"/>
    <property type="match status" value="1"/>
</dbReference>
<proteinExistence type="predicted"/>
<gene>
    <name evidence="5" type="ORF">ENR64_19005</name>
</gene>
<dbReference type="InterPro" id="IPR016071">
    <property type="entry name" value="Staphylococal_nuclease_OB-fold"/>
</dbReference>
<name>A0A7C3PHT1_9CYAN</name>
<dbReference type="GO" id="GO:0016787">
    <property type="term" value="F:hydrolase activity"/>
    <property type="evidence" value="ECO:0007669"/>
    <property type="project" value="UniProtKB-KW"/>
</dbReference>
<dbReference type="PANTHER" id="PTHR12302:SF3">
    <property type="entry name" value="SERINE_THREONINE-PROTEIN KINASE 31"/>
    <property type="match status" value="1"/>
</dbReference>
<keyword evidence="1" id="KW-0540">Nuclease</keyword>
<organism evidence="5">
    <name type="scientific">Oscillatoriales cyanobacterium SpSt-418</name>
    <dbReference type="NCBI Taxonomy" id="2282169"/>
    <lineage>
        <taxon>Bacteria</taxon>
        <taxon>Bacillati</taxon>
        <taxon>Cyanobacteriota</taxon>
        <taxon>Cyanophyceae</taxon>
        <taxon>Oscillatoriophycideae</taxon>
        <taxon>Oscillatoriales</taxon>
    </lineage>
</organism>
<dbReference type="Pfam" id="PF00565">
    <property type="entry name" value="SNase"/>
    <property type="match status" value="1"/>
</dbReference>
<evidence type="ECO:0000256" key="3">
    <source>
        <dbReference type="ARBA" id="ARBA00022801"/>
    </source>
</evidence>